<dbReference type="AlphaFoldDB" id="A0A834Y8V4"/>
<organism evidence="2 3">
    <name type="scientific">Tetracentron sinense</name>
    <name type="common">Spur-leaf</name>
    <dbReference type="NCBI Taxonomy" id="13715"/>
    <lineage>
        <taxon>Eukaryota</taxon>
        <taxon>Viridiplantae</taxon>
        <taxon>Streptophyta</taxon>
        <taxon>Embryophyta</taxon>
        <taxon>Tracheophyta</taxon>
        <taxon>Spermatophyta</taxon>
        <taxon>Magnoliopsida</taxon>
        <taxon>Trochodendrales</taxon>
        <taxon>Trochodendraceae</taxon>
        <taxon>Tetracentron</taxon>
    </lineage>
</organism>
<dbReference type="InterPro" id="IPR003676">
    <property type="entry name" value="SAUR_fam"/>
</dbReference>
<evidence type="ECO:0000313" key="3">
    <source>
        <dbReference type="Proteomes" id="UP000655225"/>
    </source>
</evidence>
<dbReference type="Proteomes" id="UP000655225">
    <property type="component" value="Unassembled WGS sequence"/>
</dbReference>
<comment type="caution">
    <text evidence="2">The sequence shown here is derived from an EMBL/GenBank/DDBJ whole genome shotgun (WGS) entry which is preliminary data.</text>
</comment>
<evidence type="ECO:0000256" key="1">
    <source>
        <dbReference type="ARBA" id="ARBA00006974"/>
    </source>
</evidence>
<name>A0A834Y8V4_TETSI</name>
<dbReference type="Pfam" id="PF02519">
    <property type="entry name" value="Auxin_inducible"/>
    <property type="match status" value="1"/>
</dbReference>
<dbReference type="OMA" id="IFIRMER"/>
<protein>
    <recommendedName>
        <fullName evidence="4">Small auxin up regulated protein</fullName>
    </recommendedName>
</protein>
<evidence type="ECO:0008006" key="4">
    <source>
        <dbReference type="Google" id="ProtNLM"/>
    </source>
</evidence>
<comment type="similarity">
    <text evidence="1">Belongs to the ARG7 family.</text>
</comment>
<reference evidence="2 3" key="1">
    <citation type="submission" date="2020-04" db="EMBL/GenBank/DDBJ databases">
        <title>Plant Genome Project.</title>
        <authorList>
            <person name="Zhang R.-G."/>
        </authorList>
    </citation>
    <scope>NUCLEOTIDE SEQUENCE [LARGE SCALE GENOMIC DNA]</scope>
    <source>
        <strain evidence="2">YNK0</strain>
        <tissue evidence="2">Leaf</tissue>
    </source>
</reference>
<keyword evidence="3" id="KW-1185">Reference proteome</keyword>
<proteinExistence type="inferred from homology"/>
<dbReference type="PANTHER" id="PTHR31175">
    <property type="entry name" value="AUXIN-RESPONSIVE FAMILY PROTEIN"/>
    <property type="match status" value="1"/>
</dbReference>
<accession>A0A834Y8V4</accession>
<dbReference type="OrthoDB" id="1936278at2759"/>
<dbReference type="EMBL" id="JABCRI010000024">
    <property type="protein sequence ID" value="KAF8377738.1"/>
    <property type="molecule type" value="Genomic_DNA"/>
</dbReference>
<dbReference type="GO" id="GO:0009733">
    <property type="term" value="P:response to auxin"/>
    <property type="evidence" value="ECO:0007669"/>
    <property type="project" value="InterPro"/>
</dbReference>
<sequence>MINPKRLIEMARKWQKVASVGKKRISSSRTNWGVDENKCNKFVADKGHFVVYTADRRPFVIPLEYLSNNIFIELLKMSEEEFGLPSDGPITLPCNALLIEYIISLVQRSASKDLEKGLLMSIATGRCSSSSSFHEGQIKQQLLIHGF</sequence>
<evidence type="ECO:0000313" key="2">
    <source>
        <dbReference type="EMBL" id="KAF8377738.1"/>
    </source>
</evidence>
<gene>
    <name evidence="2" type="ORF">HHK36_031123</name>
</gene>